<evidence type="ECO:0000313" key="2">
    <source>
        <dbReference type="EMBL" id="OGK24946.1"/>
    </source>
</evidence>
<feature type="domain" description="Transketolase-like pyrimidine-binding" evidence="1">
    <location>
        <begin position="1"/>
        <end position="162"/>
    </location>
</feature>
<dbReference type="PANTHER" id="PTHR43825">
    <property type="entry name" value="PYRUVATE DEHYDROGENASE E1 COMPONENT"/>
    <property type="match status" value="1"/>
</dbReference>
<dbReference type="InterPro" id="IPR009014">
    <property type="entry name" value="Transketo_C/PFOR_II"/>
</dbReference>
<sequence>MRYKFAEVIEKIARKDDKTVFLTGDLGFHAFEKLRDNLGERFINAGVAEHNMVTAASGMAYAGLKPWIYSIAPFVTIKVLEEIRNDICLPGYNVKIVGLGGGYDYGIAGPTHHVLNDVAIMMSLPHLKIYTPGFVEDLENIINKIYKDKSPAYLRLTKAEKNDIPISSYAAVRRITHGEKLTVVVFGSIINRVLPAILHLKKNMVDLWLVSEFPLLIPKELFDSIKKTRMVCVVEEHVQTGGLGHHFNQVLLENKISFKHFIHLYAKGYISHRYGSRDFYLRESGLDKETIAKTIESLI</sequence>
<dbReference type="InterPro" id="IPR029061">
    <property type="entry name" value="THDP-binding"/>
</dbReference>
<dbReference type="Gene3D" id="3.40.50.970">
    <property type="match status" value="1"/>
</dbReference>
<dbReference type="PANTHER" id="PTHR43825:SF5">
    <property type="entry name" value="HYPOTHETICAL TRANSKETOLASE FAMILY PROTEIN"/>
    <property type="match status" value="1"/>
</dbReference>
<dbReference type="Gene3D" id="3.40.50.920">
    <property type="match status" value="1"/>
</dbReference>
<evidence type="ECO:0000313" key="3">
    <source>
        <dbReference type="Proteomes" id="UP000177913"/>
    </source>
</evidence>
<proteinExistence type="predicted"/>
<gene>
    <name evidence="2" type="ORF">A3C25_02640</name>
</gene>
<dbReference type="InterPro" id="IPR033248">
    <property type="entry name" value="Transketolase_C"/>
</dbReference>
<dbReference type="SUPFAM" id="SSF52922">
    <property type="entry name" value="TK C-terminal domain-like"/>
    <property type="match status" value="1"/>
</dbReference>
<dbReference type="Proteomes" id="UP000177913">
    <property type="component" value="Unassembled WGS sequence"/>
</dbReference>
<dbReference type="Pfam" id="PF02780">
    <property type="entry name" value="Transketolase_C"/>
    <property type="match status" value="1"/>
</dbReference>
<reference evidence="2 3" key="1">
    <citation type="journal article" date="2016" name="Nat. Commun.">
        <title>Thousands of microbial genomes shed light on interconnected biogeochemical processes in an aquifer system.</title>
        <authorList>
            <person name="Anantharaman K."/>
            <person name="Brown C.T."/>
            <person name="Hug L.A."/>
            <person name="Sharon I."/>
            <person name="Castelle C.J."/>
            <person name="Probst A.J."/>
            <person name="Thomas B.C."/>
            <person name="Singh A."/>
            <person name="Wilkins M.J."/>
            <person name="Karaoz U."/>
            <person name="Brodie E.L."/>
            <person name="Williams K.H."/>
            <person name="Hubbard S.S."/>
            <person name="Banfield J.F."/>
        </authorList>
    </citation>
    <scope>NUCLEOTIDE SEQUENCE [LARGE SCALE GENOMIC DNA]</scope>
</reference>
<accession>A0A1F7H249</accession>
<dbReference type="InterPro" id="IPR051157">
    <property type="entry name" value="PDH/Transketolase"/>
</dbReference>
<protein>
    <recommendedName>
        <fullName evidence="1">Transketolase-like pyrimidine-binding domain-containing protein</fullName>
    </recommendedName>
</protein>
<comment type="caution">
    <text evidence="2">The sequence shown here is derived from an EMBL/GenBank/DDBJ whole genome shotgun (WGS) entry which is preliminary data.</text>
</comment>
<dbReference type="SUPFAM" id="SSF52518">
    <property type="entry name" value="Thiamin diphosphate-binding fold (THDP-binding)"/>
    <property type="match status" value="1"/>
</dbReference>
<dbReference type="EMBL" id="MFZO01000021">
    <property type="protein sequence ID" value="OGK24946.1"/>
    <property type="molecule type" value="Genomic_DNA"/>
</dbReference>
<dbReference type="CDD" id="cd07033">
    <property type="entry name" value="TPP_PYR_DXS_TK_like"/>
    <property type="match status" value="1"/>
</dbReference>
<dbReference type="Pfam" id="PF02779">
    <property type="entry name" value="Transket_pyr"/>
    <property type="match status" value="1"/>
</dbReference>
<organism evidence="2 3">
    <name type="scientific">Candidatus Roizmanbacteria bacterium RIFCSPHIGHO2_02_FULL_38_11</name>
    <dbReference type="NCBI Taxonomy" id="1802039"/>
    <lineage>
        <taxon>Bacteria</taxon>
        <taxon>Candidatus Roizmaniibacteriota</taxon>
    </lineage>
</organism>
<name>A0A1F7H249_9BACT</name>
<evidence type="ECO:0000259" key="1">
    <source>
        <dbReference type="SMART" id="SM00861"/>
    </source>
</evidence>
<dbReference type="AlphaFoldDB" id="A0A1F7H249"/>
<dbReference type="SMART" id="SM00861">
    <property type="entry name" value="Transket_pyr"/>
    <property type="match status" value="1"/>
</dbReference>
<dbReference type="InterPro" id="IPR005475">
    <property type="entry name" value="Transketolase-like_Pyr-bd"/>
</dbReference>